<organism evidence="7">
    <name type="scientific">freshwater metagenome</name>
    <dbReference type="NCBI Taxonomy" id="449393"/>
    <lineage>
        <taxon>unclassified sequences</taxon>
        <taxon>metagenomes</taxon>
        <taxon>ecological metagenomes</taxon>
    </lineage>
</organism>
<dbReference type="Gene3D" id="3.90.1310.10">
    <property type="entry name" value="Penicillin-binding protein 2a (Domain 2)"/>
    <property type="match status" value="1"/>
</dbReference>
<feature type="transmembrane region" description="Helical" evidence="4">
    <location>
        <begin position="37"/>
        <end position="56"/>
    </location>
</feature>
<feature type="domain" description="Penicillin-binding protein dimerisation" evidence="6">
    <location>
        <begin position="80"/>
        <end position="226"/>
    </location>
</feature>
<accession>A0A6J6N6T5</accession>
<dbReference type="Pfam" id="PF00905">
    <property type="entry name" value="Transpeptidase"/>
    <property type="match status" value="1"/>
</dbReference>
<evidence type="ECO:0000313" key="7">
    <source>
        <dbReference type="EMBL" id="CAB4680808.1"/>
    </source>
</evidence>
<keyword evidence="4" id="KW-0812">Transmembrane</keyword>
<dbReference type="InterPro" id="IPR012338">
    <property type="entry name" value="Beta-lactam/transpept-like"/>
</dbReference>
<dbReference type="Gene3D" id="3.30.450.330">
    <property type="match status" value="1"/>
</dbReference>
<dbReference type="Pfam" id="PF03717">
    <property type="entry name" value="PBP_dimer"/>
    <property type="match status" value="1"/>
</dbReference>
<sequence>MASTSTRQLPNSRARAESPREHRPTANLRLGSPYKRGGILTLVTIIVLTIFAARLVDLQAVRGESLASAALDQRLRTVPIMAGRGAIIDANGQPLAVTVEARNLTVDQTLVSDPTAVAIALSPIIGTDIGELITRLTGDRRFVYVAKELTPDTWRRIEALRLPGIFSEETARRIYPGEDLGANVVGFVGADGIGAGGIEYAYEAVLAGTAGSVTFERGPGGRAIPTAQQNQVDATAGASVQLTINRDIQHVAQAAIAAEVASSRADSGTVVVMDPKTGEILALAEAPTFDANKAGSAAADDRGNRALSDVYEPGSTSKVMTLAAVVDQGMATPYSTFTVPSGLKRGDKVFHDSSPHGTLKLTLAGVMAKSSNMGTILAAERIGGKTLYDYLKKFGIGEVTGLNFPGESTGRVPKYKDWSATSFPTIAFGQGLSVNAVQAASVYATIANDGVRVQPSLVAGVIHEDGSVDQPPKPISTQVVSPETAKQVRAMLESVVGEGGTGVNAKIPGYRIGGKTGTAMYVEPSCGCYRGGVVASFIGMAPADDAQLVVGVSLVNPRSGRYGGELAAPVFKKVMTYALQTQQIPPTGTRPANLALTFGGG</sequence>
<feature type="region of interest" description="Disordered" evidence="3">
    <location>
        <begin position="1"/>
        <end position="29"/>
    </location>
</feature>
<dbReference type="Gene3D" id="3.40.710.10">
    <property type="entry name" value="DD-peptidase/beta-lactamase superfamily"/>
    <property type="match status" value="1"/>
</dbReference>
<evidence type="ECO:0000256" key="2">
    <source>
        <dbReference type="ARBA" id="ARBA00023136"/>
    </source>
</evidence>
<evidence type="ECO:0000259" key="5">
    <source>
        <dbReference type="Pfam" id="PF00905"/>
    </source>
</evidence>
<dbReference type="SUPFAM" id="SSF56601">
    <property type="entry name" value="beta-lactamase/transpeptidase-like"/>
    <property type="match status" value="1"/>
</dbReference>
<dbReference type="InterPro" id="IPR036138">
    <property type="entry name" value="PBP_dimer_sf"/>
</dbReference>
<keyword evidence="2 4" id="KW-0472">Membrane</keyword>
<dbReference type="EMBL" id="CAEZWW010000163">
    <property type="protein sequence ID" value="CAB4680808.1"/>
    <property type="molecule type" value="Genomic_DNA"/>
</dbReference>
<name>A0A6J6N6T5_9ZZZZ</name>
<dbReference type="InterPro" id="IPR050515">
    <property type="entry name" value="Beta-lactam/transpept"/>
</dbReference>
<keyword evidence="4" id="KW-1133">Transmembrane helix</keyword>
<dbReference type="PANTHER" id="PTHR30627:SF1">
    <property type="entry name" value="PEPTIDOGLYCAN D,D-TRANSPEPTIDASE FTSI"/>
    <property type="match status" value="1"/>
</dbReference>
<evidence type="ECO:0000256" key="1">
    <source>
        <dbReference type="ARBA" id="ARBA00004370"/>
    </source>
</evidence>
<dbReference type="PANTHER" id="PTHR30627">
    <property type="entry name" value="PEPTIDOGLYCAN D,D-TRANSPEPTIDASE"/>
    <property type="match status" value="1"/>
</dbReference>
<evidence type="ECO:0000256" key="4">
    <source>
        <dbReference type="SAM" id="Phobius"/>
    </source>
</evidence>
<protein>
    <submittedName>
        <fullName evidence="7">Unannotated protein</fullName>
    </submittedName>
</protein>
<dbReference type="GO" id="GO:0005886">
    <property type="term" value="C:plasma membrane"/>
    <property type="evidence" value="ECO:0007669"/>
    <property type="project" value="TreeGrafter"/>
</dbReference>
<dbReference type="AlphaFoldDB" id="A0A6J6N6T5"/>
<comment type="subcellular location">
    <subcellularLocation>
        <location evidence="1">Membrane</location>
    </subcellularLocation>
</comment>
<dbReference type="InterPro" id="IPR005311">
    <property type="entry name" value="PBP_dimer"/>
</dbReference>
<feature type="compositionally biased region" description="Polar residues" evidence="3">
    <location>
        <begin position="1"/>
        <end position="11"/>
    </location>
</feature>
<dbReference type="GO" id="GO:0071555">
    <property type="term" value="P:cell wall organization"/>
    <property type="evidence" value="ECO:0007669"/>
    <property type="project" value="TreeGrafter"/>
</dbReference>
<dbReference type="GO" id="GO:0008658">
    <property type="term" value="F:penicillin binding"/>
    <property type="evidence" value="ECO:0007669"/>
    <property type="project" value="InterPro"/>
</dbReference>
<gene>
    <name evidence="7" type="ORF">UFOPK2310_01215</name>
</gene>
<evidence type="ECO:0000256" key="3">
    <source>
        <dbReference type="SAM" id="MobiDB-lite"/>
    </source>
</evidence>
<feature type="domain" description="Penicillin-binding protein transpeptidase" evidence="5">
    <location>
        <begin position="268"/>
        <end position="575"/>
    </location>
</feature>
<reference evidence="7" key="1">
    <citation type="submission" date="2020-05" db="EMBL/GenBank/DDBJ databases">
        <authorList>
            <person name="Chiriac C."/>
            <person name="Salcher M."/>
            <person name="Ghai R."/>
            <person name="Kavagutti S V."/>
        </authorList>
    </citation>
    <scope>NUCLEOTIDE SEQUENCE</scope>
</reference>
<proteinExistence type="predicted"/>
<feature type="compositionally biased region" description="Basic and acidic residues" evidence="3">
    <location>
        <begin position="14"/>
        <end position="24"/>
    </location>
</feature>
<dbReference type="InterPro" id="IPR001460">
    <property type="entry name" value="PCN-bd_Tpept"/>
</dbReference>
<dbReference type="SUPFAM" id="SSF56519">
    <property type="entry name" value="Penicillin binding protein dimerisation domain"/>
    <property type="match status" value="1"/>
</dbReference>
<evidence type="ECO:0000259" key="6">
    <source>
        <dbReference type="Pfam" id="PF03717"/>
    </source>
</evidence>